<keyword evidence="3" id="KW-0804">Transcription</keyword>
<evidence type="ECO:0000256" key="1">
    <source>
        <dbReference type="ARBA" id="ARBA00023015"/>
    </source>
</evidence>
<dbReference type="InterPro" id="IPR050397">
    <property type="entry name" value="Env_Response_Regulators"/>
</dbReference>
<keyword evidence="1" id="KW-0805">Transcription regulation</keyword>
<evidence type="ECO:0000256" key="3">
    <source>
        <dbReference type="ARBA" id="ARBA00023163"/>
    </source>
</evidence>
<dbReference type="GO" id="GO:0003677">
    <property type="term" value="F:DNA binding"/>
    <property type="evidence" value="ECO:0007669"/>
    <property type="project" value="UniProtKB-KW"/>
</dbReference>
<dbReference type="AlphaFoldDB" id="A0A365XRE3"/>
<dbReference type="PROSITE" id="PS50042">
    <property type="entry name" value="CNMP_BINDING_3"/>
    <property type="match status" value="1"/>
</dbReference>
<dbReference type="CDD" id="cd00038">
    <property type="entry name" value="CAP_ED"/>
    <property type="match status" value="1"/>
</dbReference>
<proteinExistence type="predicted"/>
<dbReference type="Gene3D" id="2.60.120.10">
    <property type="entry name" value="Jelly Rolls"/>
    <property type="match status" value="1"/>
</dbReference>
<comment type="caution">
    <text evidence="8">The sequence shown here is derived from an EMBL/GenBank/DDBJ whole genome shotgun (WGS) entry which is preliminary data.</text>
</comment>
<dbReference type="PANTHER" id="PTHR24567:SF26">
    <property type="entry name" value="REGULATORY PROTEIN YEIL"/>
    <property type="match status" value="1"/>
</dbReference>
<dbReference type="OrthoDB" id="667966at2"/>
<name>A0A365XRE3_9BACT</name>
<gene>
    <name evidence="8" type="ORF">DF182_20485</name>
</gene>
<organism evidence="8 9">
    <name type="scientific">Chitinophaga flava</name>
    <dbReference type="NCBI Taxonomy" id="2259036"/>
    <lineage>
        <taxon>Bacteria</taxon>
        <taxon>Pseudomonadati</taxon>
        <taxon>Bacteroidota</taxon>
        <taxon>Chitinophagia</taxon>
        <taxon>Chitinophagales</taxon>
        <taxon>Chitinophagaceae</taxon>
        <taxon>Chitinophaga</taxon>
    </lineage>
</organism>
<feature type="domain" description="HTH crp-type" evidence="7">
    <location>
        <begin position="265"/>
        <end position="336"/>
    </location>
</feature>
<dbReference type="Pfam" id="PF00027">
    <property type="entry name" value="cNMP_binding"/>
    <property type="match status" value="1"/>
</dbReference>
<dbReference type="InterPro" id="IPR011006">
    <property type="entry name" value="CheY-like_superfamily"/>
</dbReference>
<keyword evidence="9" id="KW-1185">Reference proteome</keyword>
<comment type="caution">
    <text evidence="4">Lacks conserved residue(s) required for the propagation of feature annotation.</text>
</comment>
<evidence type="ECO:0000256" key="2">
    <source>
        <dbReference type="ARBA" id="ARBA00023125"/>
    </source>
</evidence>
<dbReference type="SMART" id="SM00100">
    <property type="entry name" value="cNMP"/>
    <property type="match status" value="1"/>
</dbReference>
<sequence>MYNILLIMTRKVAATATRDMLALHGYEVMMAYDGKTGIETARIYLPDLILCEEAMAGTDGLAVMEILRQDPRFQLTPFILLADKYRQHTFRTAMNQGADDYLIKPYTSHDLVETVRNRIRKKEAYAALQPEAERDFKTIVSRFLEDRNTIRAAAHEEIYHEGGMPRYLYYLLSGKVKTVKTHEDGKDLVIGLYNKGDFFGYIALLEEETYKATAIVMEDAEIALIPKADAEELFDRSPMMMQRFVRLLARNVTEKEERLLGIAYNTLRKKVASALIHLRNKYQVDRSTHYTIAISRDELAALAGTATESLIRTLSEFRNENLITVKSGSITLQNPGRLEEIAYH</sequence>
<evidence type="ECO:0000313" key="8">
    <source>
        <dbReference type="EMBL" id="RBL88926.1"/>
    </source>
</evidence>
<reference evidence="8 9" key="1">
    <citation type="submission" date="2018-05" db="EMBL/GenBank/DDBJ databases">
        <title>Chitinophaga sp. K3CV102501T nov., isolated from isolated from a monsoon evergreen broad-leaved forest soil.</title>
        <authorList>
            <person name="Lv Y."/>
        </authorList>
    </citation>
    <scope>NUCLEOTIDE SEQUENCE [LARGE SCALE GENOMIC DNA]</scope>
    <source>
        <strain evidence="8 9">GDMCC 1.1325</strain>
    </source>
</reference>
<dbReference type="EMBL" id="QFFJ01000002">
    <property type="protein sequence ID" value="RBL88926.1"/>
    <property type="molecule type" value="Genomic_DNA"/>
</dbReference>
<feature type="domain" description="Cyclic nucleotide-binding" evidence="5">
    <location>
        <begin position="128"/>
        <end position="251"/>
    </location>
</feature>
<evidence type="ECO:0000256" key="4">
    <source>
        <dbReference type="PROSITE-ProRule" id="PRU00169"/>
    </source>
</evidence>
<dbReference type="PROSITE" id="PS50110">
    <property type="entry name" value="RESPONSE_REGULATORY"/>
    <property type="match status" value="1"/>
</dbReference>
<dbReference type="GO" id="GO:0003700">
    <property type="term" value="F:DNA-binding transcription factor activity"/>
    <property type="evidence" value="ECO:0007669"/>
    <property type="project" value="TreeGrafter"/>
</dbReference>
<evidence type="ECO:0000313" key="9">
    <source>
        <dbReference type="Proteomes" id="UP000253410"/>
    </source>
</evidence>
<dbReference type="InterPro" id="IPR001789">
    <property type="entry name" value="Sig_transdc_resp-reg_receiver"/>
</dbReference>
<keyword evidence="2" id="KW-0238">DNA-binding</keyword>
<evidence type="ECO:0000259" key="5">
    <source>
        <dbReference type="PROSITE" id="PS50042"/>
    </source>
</evidence>
<dbReference type="InterPro" id="IPR000595">
    <property type="entry name" value="cNMP-bd_dom"/>
</dbReference>
<dbReference type="InterPro" id="IPR036388">
    <property type="entry name" value="WH-like_DNA-bd_sf"/>
</dbReference>
<dbReference type="Gene3D" id="1.10.10.10">
    <property type="entry name" value="Winged helix-like DNA-binding domain superfamily/Winged helix DNA-binding domain"/>
    <property type="match status" value="1"/>
</dbReference>
<dbReference type="GO" id="GO:0005829">
    <property type="term" value="C:cytosol"/>
    <property type="evidence" value="ECO:0007669"/>
    <property type="project" value="TreeGrafter"/>
</dbReference>
<dbReference type="Pfam" id="PF13545">
    <property type="entry name" value="HTH_Crp_2"/>
    <property type="match status" value="1"/>
</dbReference>
<dbReference type="SMART" id="SM00419">
    <property type="entry name" value="HTH_CRP"/>
    <property type="match status" value="1"/>
</dbReference>
<dbReference type="InterPro" id="IPR014710">
    <property type="entry name" value="RmlC-like_jellyroll"/>
</dbReference>
<dbReference type="Pfam" id="PF00072">
    <property type="entry name" value="Response_reg"/>
    <property type="match status" value="1"/>
</dbReference>
<feature type="domain" description="Response regulatory" evidence="6">
    <location>
        <begin position="3"/>
        <end position="119"/>
    </location>
</feature>
<dbReference type="PROSITE" id="PS51063">
    <property type="entry name" value="HTH_CRP_2"/>
    <property type="match status" value="1"/>
</dbReference>
<dbReference type="PANTHER" id="PTHR24567">
    <property type="entry name" value="CRP FAMILY TRANSCRIPTIONAL REGULATORY PROTEIN"/>
    <property type="match status" value="1"/>
</dbReference>
<evidence type="ECO:0000259" key="6">
    <source>
        <dbReference type="PROSITE" id="PS50110"/>
    </source>
</evidence>
<dbReference type="InterPro" id="IPR036390">
    <property type="entry name" value="WH_DNA-bd_sf"/>
</dbReference>
<dbReference type="SUPFAM" id="SSF51206">
    <property type="entry name" value="cAMP-binding domain-like"/>
    <property type="match status" value="1"/>
</dbReference>
<accession>A0A365XRE3</accession>
<dbReference type="GO" id="GO:0000160">
    <property type="term" value="P:phosphorelay signal transduction system"/>
    <property type="evidence" value="ECO:0007669"/>
    <property type="project" value="InterPro"/>
</dbReference>
<evidence type="ECO:0000259" key="7">
    <source>
        <dbReference type="PROSITE" id="PS51063"/>
    </source>
</evidence>
<dbReference type="InterPro" id="IPR012318">
    <property type="entry name" value="HTH_CRP"/>
</dbReference>
<dbReference type="SMART" id="SM00448">
    <property type="entry name" value="REC"/>
    <property type="match status" value="1"/>
</dbReference>
<dbReference type="InterPro" id="IPR018490">
    <property type="entry name" value="cNMP-bd_dom_sf"/>
</dbReference>
<dbReference type="Gene3D" id="3.40.50.2300">
    <property type="match status" value="1"/>
</dbReference>
<dbReference type="Proteomes" id="UP000253410">
    <property type="component" value="Unassembled WGS sequence"/>
</dbReference>
<dbReference type="SUPFAM" id="SSF52172">
    <property type="entry name" value="CheY-like"/>
    <property type="match status" value="1"/>
</dbReference>
<dbReference type="SUPFAM" id="SSF46785">
    <property type="entry name" value="Winged helix' DNA-binding domain"/>
    <property type="match status" value="1"/>
</dbReference>
<protein>
    <submittedName>
        <fullName evidence="8">Transcriptional regulator</fullName>
    </submittedName>
</protein>